<dbReference type="EMBL" id="GITU01007746">
    <property type="protein sequence ID" value="MBC1176449.1"/>
    <property type="molecule type" value="Transcribed_RNA"/>
</dbReference>
<evidence type="ECO:0000256" key="1">
    <source>
        <dbReference type="ARBA" id="ARBA00004319"/>
    </source>
</evidence>
<dbReference type="CDD" id="cd16227">
    <property type="entry name" value="EFh_CREC_RCN2_like"/>
    <property type="match status" value="1"/>
</dbReference>
<protein>
    <recommendedName>
        <fullName evidence="11">Reticulocalbin-3</fullName>
    </recommendedName>
</protein>
<evidence type="ECO:0000256" key="12">
    <source>
        <dbReference type="SAM" id="SignalP"/>
    </source>
</evidence>
<dbReference type="SUPFAM" id="SSF47473">
    <property type="entry name" value="EF-hand"/>
    <property type="match status" value="2"/>
</dbReference>
<evidence type="ECO:0000256" key="3">
    <source>
        <dbReference type="ARBA" id="ARBA00022729"/>
    </source>
</evidence>
<dbReference type="VEuPathDB" id="VectorBase:LLONM1_000277"/>
<dbReference type="AlphaFoldDB" id="A0A7G3AW35"/>
<proteinExistence type="predicted"/>
<evidence type="ECO:0000256" key="11">
    <source>
        <dbReference type="ARBA" id="ARBA00072696"/>
    </source>
</evidence>
<keyword evidence="6" id="KW-0106">Calcium</keyword>
<feature type="domain" description="EF-hand" evidence="13">
    <location>
        <begin position="250"/>
        <end position="274"/>
    </location>
</feature>
<evidence type="ECO:0000256" key="5">
    <source>
        <dbReference type="ARBA" id="ARBA00022824"/>
    </source>
</evidence>
<evidence type="ECO:0000256" key="2">
    <source>
        <dbReference type="ARBA" id="ARBA00022723"/>
    </source>
</evidence>
<comment type="subcellular location">
    <subcellularLocation>
        <location evidence="1">Endoplasmic reticulum lumen</location>
    </subcellularLocation>
</comment>
<evidence type="ECO:0000256" key="8">
    <source>
        <dbReference type="ARBA" id="ARBA00023186"/>
    </source>
</evidence>
<dbReference type="Pfam" id="PF13499">
    <property type="entry name" value="EF-hand_7"/>
    <property type="match status" value="3"/>
</dbReference>
<dbReference type="GO" id="GO:0005788">
    <property type="term" value="C:endoplasmic reticulum lumen"/>
    <property type="evidence" value="ECO:0007669"/>
    <property type="project" value="UniProtKB-SubCell"/>
</dbReference>
<dbReference type="FunFam" id="1.10.238.10:FF:000104">
    <property type="entry name" value="calumenin isoform X1"/>
    <property type="match status" value="1"/>
</dbReference>
<dbReference type="InterPro" id="IPR018247">
    <property type="entry name" value="EF_Hand_1_Ca_BS"/>
</dbReference>
<dbReference type="PROSITE" id="PS00018">
    <property type="entry name" value="EF_HAND_1"/>
    <property type="match status" value="6"/>
</dbReference>
<dbReference type="PANTHER" id="PTHR10827:SF95">
    <property type="entry name" value="LD34388P"/>
    <property type="match status" value="1"/>
</dbReference>
<keyword evidence="8" id="KW-0143">Chaperone</keyword>
<evidence type="ECO:0000256" key="6">
    <source>
        <dbReference type="ARBA" id="ARBA00022837"/>
    </source>
</evidence>
<dbReference type="GO" id="GO:0005509">
    <property type="term" value="F:calcium ion binding"/>
    <property type="evidence" value="ECO:0007669"/>
    <property type="project" value="InterPro"/>
</dbReference>
<evidence type="ECO:0000313" key="14">
    <source>
        <dbReference type="EMBL" id="MBC1176449.1"/>
    </source>
</evidence>
<comment type="subunit">
    <text evidence="10">Interacts with PCSK6 (immature form including the propeptide); probably involved in the maturation and the secretion of PCSK6.</text>
</comment>
<dbReference type="InterPro" id="IPR011992">
    <property type="entry name" value="EF-hand-dom_pair"/>
</dbReference>
<feature type="chain" id="PRO_5028918292" description="Reticulocalbin-3" evidence="12">
    <location>
        <begin position="20"/>
        <end position="329"/>
    </location>
</feature>
<evidence type="ECO:0000256" key="7">
    <source>
        <dbReference type="ARBA" id="ARBA00023180"/>
    </source>
</evidence>
<keyword evidence="5" id="KW-0256">Endoplasmic reticulum</keyword>
<sequence>MWFKCFLFISAMGFVVVSPATTHKHTQGGSKERMEDGSYSPRDAHHFEGGVHQNEFDHEAIIGSVKEAEEFDRLTPEESKRRLGILVQKMDLNSDGFVDRHELKAWILRSFKMLSQEEANDRFQDVDEDNDGLVTWKEYLKDTYGMESDNEAIQSLEQIIEEESKLIEEDKVMFKAADKDGDGFLTPDEFVVFLSPEEHPEMLPLILEQTLREKDLNGDGKVDFKEFVGDSAKHHDKEWLISEKEKFDSEFDKDGDGVLNGNEILSWVVPSNEDVATDEVQHLFASSDDDHDDRLSYEEIISNYDTFVGSEATDYGDHLQNIHHLSDEL</sequence>
<dbReference type="PANTHER" id="PTHR10827">
    <property type="entry name" value="RETICULOCALBIN"/>
    <property type="match status" value="1"/>
</dbReference>
<dbReference type="FunFam" id="1.10.238.10:FF:000424">
    <property type="entry name" value="GM18042"/>
    <property type="match status" value="1"/>
</dbReference>
<dbReference type="SMART" id="SM00054">
    <property type="entry name" value="EFh"/>
    <property type="match status" value="6"/>
</dbReference>
<name>A0A7G3AW35_LUTLO</name>
<keyword evidence="2" id="KW-0479">Metal-binding</keyword>
<dbReference type="GO" id="GO:0015031">
    <property type="term" value="P:protein transport"/>
    <property type="evidence" value="ECO:0007669"/>
    <property type="project" value="UniProtKB-ARBA"/>
</dbReference>
<feature type="signal peptide" evidence="12">
    <location>
        <begin position="1"/>
        <end position="19"/>
    </location>
</feature>
<reference evidence="14" key="1">
    <citation type="journal article" date="2020" name="BMC">
        <title>Leishmania infection induces a limited differential gene expression in the sand fly midgut.</title>
        <authorList>
            <person name="Coutinho-Abreu I.V."/>
            <person name="Serafim T.D."/>
            <person name="Meneses C."/>
            <person name="Kamhawi S."/>
            <person name="Oliveira F."/>
            <person name="Valenzuela J.G."/>
        </authorList>
    </citation>
    <scope>NUCLEOTIDE SEQUENCE</scope>
    <source>
        <strain evidence="14">Jacobina</strain>
        <tissue evidence="14">Midgut</tissue>
    </source>
</reference>
<evidence type="ECO:0000256" key="9">
    <source>
        <dbReference type="ARBA" id="ARBA00056975"/>
    </source>
</evidence>
<evidence type="ECO:0000256" key="10">
    <source>
        <dbReference type="ARBA" id="ARBA00063143"/>
    </source>
</evidence>
<dbReference type="PROSITE" id="PS50222">
    <property type="entry name" value="EF_HAND_2"/>
    <property type="match status" value="4"/>
</dbReference>
<accession>A0A7G3AW35</accession>
<evidence type="ECO:0000256" key="4">
    <source>
        <dbReference type="ARBA" id="ARBA00022737"/>
    </source>
</evidence>
<keyword evidence="4" id="KW-0677">Repeat</keyword>
<feature type="domain" description="EF-hand" evidence="13">
    <location>
        <begin position="165"/>
        <end position="200"/>
    </location>
</feature>
<organism evidence="14">
    <name type="scientific">Lutzomyia longipalpis</name>
    <name type="common">Sand fly</name>
    <dbReference type="NCBI Taxonomy" id="7200"/>
    <lineage>
        <taxon>Eukaryota</taxon>
        <taxon>Metazoa</taxon>
        <taxon>Ecdysozoa</taxon>
        <taxon>Arthropoda</taxon>
        <taxon>Hexapoda</taxon>
        <taxon>Insecta</taxon>
        <taxon>Pterygota</taxon>
        <taxon>Neoptera</taxon>
        <taxon>Endopterygota</taxon>
        <taxon>Diptera</taxon>
        <taxon>Nematocera</taxon>
        <taxon>Psychodoidea</taxon>
        <taxon>Psychodidae</taxon>
        <taxon>Lutzomyia</taxon>
        <taxon>Lutzomyia</taxon>
    </lineage>
</organism>
<feature type="domain" description="EF-hand" evidence="13">
    <location>
        <begin position="114"/>
        <end position="149"/>
    </location>
</feature>
<dbReference type="Gene3D" id="1.10.238.10">
    <property type="entry name" value="EF-hand"/>
    <property type="match status" value="3"/>
</dbReference>
<keyword evidence="7" id="KW-0325">Glycoprotein</keyword>
<comment type="function">
    <text evidence="9">Probable molecular chaperone assisting protein biosynthesis and transport in the endoplasmic reticulum. Required for the proper biosynthesis and transport of pulmonary surfactant-associated protein A/SP-A, pulmonary surfactant-associated protein D/SP-D and the lipid transporter ABCA3. By regulating both the proper expression and the degradation through the endoplasmic reticulum-associated protein degradation pathway of these proteins plays a crucial role in pulmonary surfactant homeostasis. Has an anti-fibrotic activity by negatively regulating the secretion of type I and type III collagens. This calcium-binding protein also transiently associates with immature PCSK6 and regulates its secretion.</text>
</comment>
<evidence type="ECO:0000259" key="13">
    <source>
        <dbReference type="PROSITE" id="PS50222"/>
    </source>
</evidence>
<dbReference type="InterPro" id="IPR002048">
    <property type="entry name" value="EF_hand_dom"/>
</dbReference>
<keyword evidence="3 12" id="KW-0732">Signal</keyword>
<feature type="domain" description="EF-hand" evidence="13">
    <location>
        <begin position="78"/>
        <end position="113"/>
    </location>
</feature>